<evidence type="ECO:0000313" key="5">
    <source>
        <dbReference type="Proteomes" id="UP000325933"/>
    </source>
</evidence>
<dbReference type="Proteomes" id="UP000326364">
    <property type="component" value="Unassembled WGS sequence"/>
</dbReference>
<sequence length="52" mass="5346">MGTIIATRGQDMASEGNMKAANQTYGSFIGFVKWGTIASVALAALVVLLIAS</sequence>
<accession>A0A5J5I1N6</accession>
<keyword evidence="1" id="KW-0812">Transmembrane</keyword>
<dbReference type="AlphaFoldDB" id="A0A5J5I1N6"/>
<dbReference type="RefSeq" id="WP_120250701.1">
    <property type="nucleotide sequence ID" value="NZ_JBNNIY010000001.1"/>
</dbReference>
<keyword evidence="1" id="KW-1133">Transmembrane helix</keyword>
<evidence type="ECO:0000259" key="2">
    <source>
        <dbReference type="Pfam" id="PF07835"/>
    </source>
</evidence>
<reference evidence="5 6" key="1">
    <citation type="submission" date="2019-09" db="EMBL/GenBank/DDBJ databases">
        <authorList>
            <person name="Feng G."/>
        </authorList>
    </citation>
    <scope>NUCLEOTIDE SEQUENCE [LARGE SCALE GENOMIC DNA]</scope>
    <source>
        <strain evidence="4 5">KACC 19283</strain>
        <strain evidence="3 6">KACC 19284</strain>
    </source>
</reference>
<organism evidence="4 5">
    <name type="scientific">Sphingobium limneticum</name>
    <dbReference type="NCBI Taxonomy" id="1007511"/>
    <lineage>
        <taxon>Bacteria</taxon>
        <taxon>Pseudomonadati</taxon>
        <taxon>Pseudomonadota</taxon>
        <taxon>Alphaproteobacteria</taxon>
        <taxon>Sphingomonadales</taxon>
        <taxon>Sphingomonadaceae</taxon>
        <taxon>Sphingobium</taxon>
    </lineage>
</organism>
<dbReference type="SUPFAM" id="SSF81469">
    <property type="entry name" value="Bacterial aa3 type cytochrome c oxidase subunit IV"/>
    <property type="match status" value="1"/>
</dbReference>
<dbReference type="InterPro" id="IPR012422">
    <property type="entry name" value="Cyt_c_oxidase_su4_bac-aa3"/>
</dbReference>
<keyword evidence="1" id="KW-0472">Membrane</keyword>
<evidence type="ECO:0000313" key="4">
    <source>
        <dbReference type="EMBL" id="KAA9029835.1"/>
    </source>
</evidence>
<feature type="transmembrane region" description="Helical" evidence="1">
    <location>
        <begin position="28"/>
        <end position="51"/>
    </location>
</feature>
<evidence type="ECO:0000313" key="3">
    <source>
        <dbReference type="EMBL" id="KAA9016856.1"/>
    </source>
</evidence>
<dbReference type="Pfam" id="PF07835">
    <property type="entry name" value="COX4_pro_2"/>
    <property type="match status" value="1"/>
</dbReference>
<dbReference type="EMBL" id="VYQA01000007">
    <property type="protein sequence ID" value="KAA9029835.1"/>
    <property type="molecule type" value="Genomic_DNA"/>
</dbReference>
<evidence type="ECO:0000256" key="1">
    <source>
        <dbReference type="SAM" id="Phobius"/>
    </source>
</evidence>
<gene>
    <name evidence="4" type="ORF">F4U95_11495</name>
    <name evidence="3" type="ORF">F4U96_11550</name>
</gene>
<dbReference type="InterPro" id="IPR036596">
    <property type="entry name" value="Cyt-C_aa3_sf"/>
</dbReference>
<feature type="domain" description="Cytochrome c oxidase subunit IV bacterial aa3 type" evidence="2">
    <location>
        <begin position="20"/>
        <end position="48"/>
    </location>
</feature>
<keyword evidence="6" id="KW-1185">Reference proteome</keyword>
<protein>
    <submittedName>
        <fullName evidence="4">Aa3-type cytochrome c oxidase subunit IV</fullName>
    </submittedName>
</protein>
<comment type="caution">
    <text evidence="4">The sequence shown here is derived from an EMBL/GenBank/DDBJ whole genome shotgun (WGS) entry which is preliminary data.</text>
</comment>
<dbReference type="EMBL" id="VYQB01000007">
    <property type="protein sequence ID" value="KAA9016856.1"/>
    <property type="molecule type" value="Genomic_DNA"/>
</dbReference>
<name>A0A5J5I1N6_9SPHN</name>
<evidence type="ECO:0000313" key="6">
    <source>
        <dbReference type="Proteomes" id="UP000326364"/>
    </source>
</evidence>
<proteinExistence type="predicted"/>
<dbReference type="Proteomes" id="UP000325933">
    <property type="component" value="Unassembled WGS sequence"/>
</dbReference>
<dbReference type="Gene3D" id="1.20.5.160">
    <property type="entry name" value="Bacterial aa3 type cytochrome c oxidase subunit IV"/>
    <property type="match status" value="1"/>
</dbReference>